<name>A0A9X1FZS9_9RHOB</name>
<keyword evidence="2" id="KW-1185">Reference proteome</keyword>
<accession>A0A9X1FZS9</accession>
<comment type="caution">
    <text evidence="1">The sequence shown here is derived from an EMBL/GenBank/DDBJ whole genome shotgun (WGS) entry which is preliminary data.</text>
</comment>
<dbReference type="RefSeq" id="WP_219507826.1">
    <property type="nucleotide sequence ID" value="NZ_JAHXDN010000010.1"/>
</dbReference>
<evidence type="ECO:0000313" key="2">
    <source>
        <dbReference type="Proteomes" id="UP001138661"/>
    </source>
</evidence>
<evidence type="ECO:0000313" key="1">
    <source>
        <dbReference type="EMBL" id="MBW4710724.1"/>
    </source>
</evidence>
<organism evidence="1 2">
    <name type="scientific">Roseobacter insulae</name>
    <dbReference type="NCBI Taxonomy" id="2859783"/>
    <lineage>
        <taxon>Bacteria</taxon>
        <taxon>Pseudomonadati</taxon>
        <taxon>Pseudomonadota</taxon>
        <taxon>Alphaproteobacteria</taxon>
        <taxon>Rhodobacterales</taxon>
        <taxon>Roseobacteraceae</taxon>
        <taxon>Roseobacter</taxon>
    </lineage>
</organism>
<reference evidence="1" key="1">
    <citation type="submission" date="2021-07" db="EMBL/GenBank/DDBJ databases">
        <title>Roseobacter insulae sp. nov., isolated from a tidal flat.</title>
        <authorList>
            <person name="Park S."/>
            <person name="Yoon J.-H."/>
        </authorList>
    </citation>
    <scope>NUCLEOTIDE SEQUENCE</scope>
    <source>
        <strain evidence="1">YSTF-M11</strain>
    </source>
</reference>
<dbReference type="Proteomes" id="UP001138661">
    <property type="component" value="Unassembled WGS sequence"/>
</dbReference>
<sequence>MAKTPTKSKAKAKPKLDMLREAVDFIAARPGTSPAALAAELTETFKAKFRTTSEGRHYLKIGNLEAGARGGRAGAIENWANAARRTLRVAAA</sequence>
<proteinExistence type="predicted"/>
<dbReference type="AlphaFoldDB" id="A0A9X1FZS9"/>
<protein>
    <submittedName>
        <fullName evidence="1">Uncharacterized protein</fullName>
    </submittedName>
</protein>
<dbReference type="EMBL" id="JAHXDN010000010">
    <property type="protein sequence ID" value="MBW4710724.1"/>
    <property type="molecule type" value="Genomic_DNA"/>
</dbReference>
<gene>
    <name evidence="1" type="ORF">KX928_23285</name>
</gene>